<gene>
    <name evidence="1" type="ORF">DFR58_12253</name>
</gene>
<keyword evidence="1" id="KW-0489">Methyltransferase</keyword>
<dbReference type="AlphaFoldDB" id="A0A369AY47"/>
<accession>A0A369AY47</accession>
<dbReference type="Pfam" id="PF13489">
    <property type="entry name" value="Methyltransf_23"/>
    <property type="match status" value="1"/>
</dbReference>
<reference evidence="1 2" key="1">
    <citation type="submission" date="2018-07" db="EMBL/GenBank/DDBJ databases">
        <title>Genomic Encyclopedia of Type Strains, Phase IV (KMG-IV): sequencing the most valuable type-strain genomes for metagenomic binning, comparative biology and taxonomic classification.</title>
        <authorList>
            <person name="Goeker M."/>
        </authorList>
    </citation>
    <scope>NUCLEOTIDE SEQUENCE [LARGE SCALE GENOMIC DNA]</scope>
    <source>
        <strain evidence="1 2">DSM 27016</strain>
    </source>
</reference>
<dbReference type="SUPFAM" id="SSF53335">
    <property type="entry name" value="S-adenosyl-L-methionine-dependent methyltransferases"/>
    <property type="match status" value="1"/>
</dbReference>
<evidence type="ECO:0000313" key="1">
    <source>
        <dbReference type="EMBL" id="RCX12364.1"/>
    </source>
</evidence>
<keyword evidence="2" id="KW-1185">Reference proteome</keyword>
<dbReference type="InterPro" id="IPR029063">
    <property type="entry name" value="SAM-dependent_MTases_sf"/>
</dbReference>
<comment type="caution">
    <text evidence="1">The sequence shown here is derived from an EMBL/GenBank/DDBJ whole genome shotgun (WGS) entry which is preliminary data.</text>
</comment>
<dbReference type="EMBL" id="QPJT01000022">
    <property type="protein sequence ID" value="RCX12364.1"/>
    <property type="molecule type" value="Genomic_DNA"/>
</dbReference>
<evidence type="ECO:0000313" key="2">
    <source>
        <dbReference type="Proteomes" id="UP000253034"/>
    </source>
</evidence>
<sequence>MNKMGSVSQCRICGNAEGNTTYDISETMFGTGDRFNYYKCSACGCLQIEAVPDNMDRFYPPGYYSFKSSSVSERAKRLQSRYQFYGRGLAGQIISVVFPGGKGAIYNFLSHALSKGEITFDSGILDVGSGDGSVLSSLAHIGFKNLTGVDPYIAKSCECANGVKLIKSTIQKIEGTYDFIMFNHSLEHIFEQRESLEAARARLSPGGICLVRIPLVSCYAWQKYGVHWCHIEAPRHFFLHSVDSMEILCDKSGFQIENTVWDSSESQFIGSERHMKGLGMLQFPSNITYRLLHYGRVREYRKQAALLNSQRQGDQAAFFLRRK</sequence>
<dbReference type="Gene3D" id="3.40.50.150">
    <property type="entry name" value="Vaccinia Virus protein VP39"/>
    <property type="match status" value="1"/>
</dbReference>
<dbReference type="Proteomes" id="UP000253034">
    <property type="component" value="Unassembled WGS sequence"/>
</dbReference>
<dbReference type="GO" id="GO:0008168">
    <property type="term" value="F:methyltransferase activity"/>
    <property type="evidence" value="ECO:0007669"/>
    <property type="project" value="UniProtKB-KW"/>
</dbReference>
<keyword evidence="1" id="KW-0808">Transferase</keyword>
<dbReference type="PANTHER" id="PTHR43861">
    <property type="entry name" value="TRANS-ACONITATE 2-METHYLTRANSFERASE-RELATED"/>
    <property type="match status" value="1"/>
</dbReference>
<dbReference type="OrthoDB" id="9791837at2"/>
<dbReference type="GO" id="GO:0032259">
    <property type="term" value="P:methylation"/>
    <property type="evidence" value="ECO:0007669"/>
    <property type="project" value="UniProtKB-KW"/>
</dbReference>
<dbReference type="CDD" id="cd02440">
    <property type="entry name" value="AdoMet_MTases"/>
    <property type="match status" value="1"/>
</dbReference>
<organism evidence="1 2">
    <name type="scientific">Anaerobacterium chartisolvens</name>
    <dbReference type="NCBI Taxonomy" id="1297424"/>
    <lineage>
        <taxon>Bacteria</taxon>
        <taxon>Bacillati</taxon>
        <taxon>Bacillota</taxon>
        <taxon>Clostridia</taxon>
        <taxon>Eubacteriales</taxon>
        <taxon>Oscillospiraceae</taxon>
        <taxon>Anaerobacterium</taxon>
    </lineage>
</organism>
<protein>
    <submittedName>
        <fullName evidence="1">Methyltransferase family protein</fullName>
    </submittedName>
</protein>
<name>A0A369AY47_9FIRM</name>
<proteinExistence type="predicted"/>